<evidence type="ECO:0000259" key="1">
    <source>
        <dbReference type="Pfam" id="PF10026"/>
    </source>
</evidence>
<proteinExistence type="predicted"/>
<organism evidence="2 3">
    <name type="scientific">Bacillus suaedaesalsae</name>
    <dbReference type="NCBI Taxonomy" id="2810349"/>
    <lineage>
        <taxon>Bacteria</taxon>
        <taxon>Bacillati</taxon>
        <taxon>Bacillota</taxon>
        <taxon>Bacilli</taxon>
        <taxon>Bacillales</taxon>
        <taxon>Bacillaceae</taxon>
        <taxon>Bacillus</taxon>
    </lineage>
</organism>
<comment type="caution">
    <text evidence="2">The sequence shown here is derived from an EMBL/GenBank/DDBJ whole genome shotgun (WGS) entry which is preliminary data.</text>
</comment>
<dbReference type="InterPro" id="IPR018728">
    <property type="entry name" value="DUF2268"/>
</dbReference>
<name>A0ABS2DIK0_9BACI</name>
<feature type="domain" description="DUF2268" evidence="1">
    <location>
        <begin position="66"/>
        <end position="256"/>
    </location>
</feature>
<evidence type="ECO:0000313" key="2">
    <source>
        <dbReference type="EMBL" id="MBM6618293.1"/>
    </source>
</evidence>
<keyword evidence="3" id="KW-1185">Reference proteome</keyword>
<protein>
    <submittedName>
        <fullName evidence="2">DUF2268 domain-containing protein</fullName>
    </submittedName>
</protein>
<evidence type="ECO:0000313" key="3">
    <source>
        <dbReference type="Proteomes" id="UP001518925"/>
    </source>
</evidence>
<reference evidence="2 3" key="1">
    <citation type="submission" date="2021-02" db="EMBL/GenBank/DDBJ databases">
        <title>Bacillus sp. RD4P76, an endophyte from a halophyte.</title>
        <authorList>
            <person name="Sun J.-Q."/>
        </authorList>
    </citation>
    <scope>NUCLEOTIDE SEQUENCE [LARGE SCALE GENOMIC DNA]</scope>
    <source>
        <strain evidence="2 3">RD4P76</strain>
    </source>
</reference>
<dbReference type="EMBL" id="JAFELM010000030">
    <property type="protein sequence ID" value="MBM6618293.1"/>
    <property type="molecule type" value="Genomic_DNA"/>
</dbReference>
<accession>A0ABS2DIK0</accession>
<dbReference type="Pfam" id="PF10026">
    <property type="entry name" value="DUF2268"/>
    <property type="match status" value="1"/>
</dbReference>
<gene>
    <name evidence="2" type="ORF">JR050_11545</name>
</gene>
<dbReference type="RefSeq" id="WP_204203645.1">
    <property type="nucleotide sequence ID" value="NZ_JAFELM010000030.1"/>
</dbReference>
<sequence length="259" mass="30442">MSIIQTDRWLKEYGDQPVKLCENLITYFKKGKAVDIYQHLASFGMYKPSIFTRKDEIQQFIKANHWSTVKKLFESIRKKWNGPDIPIIILPLNERNAQLMKENGKAGLAFKDKLFLFLPREIGALEIKALLVHEYHHVCRLNQISKKEEEMTLLDVIILEGLAEYAVKEICGESYNANWISYYSEEKLEKWWKTIIFPNKDVKEQDPEYNNLLYGRSGYPKMLGYCVGAHIINKCIDKKKEKLSNVERMDSLEILKWLT</sequence>
<dbReference type="Proteomes" id="UP001518925">
    <property type="component" value="Unassembled WGS sequence"/>
</dbReference>